<dbReference type="InterPro" id="IPR016181">
    <property type="entry name" value="Acyl_CoA_acyltransferase"/>
</dbReference>
<keyword evidence="1 4" id="KW-0808">Transferase</keyword>
<dbReference type="EC" id="2.3.1.-" evidence="4"/>
<keyword evidence="2 4" id="KW-0012">Acyltransferase</keyword>
<name>A0ABT5K2Q5_9BURK</name>
<dbReference type="CDD" id="cd04301">
    <property type="entry name" value="NAT_SF"/>
    <property type="match status" value="1"/>
</dbReference>
<organism evidence="4 5">
    <name type="scientific">Janthinobacterium fluminis</name>
    <dbReference type="NCBI Taxonomy" id="2987524"/>
    <lineage>
        <taxon>Bacteria</taxon>
        <taxon>Pseudomonadati</taxon>
        <taxon>Pseudomonadota</taxon>
        <taxon>Betaproteobacteria</taxon>
        <taxon>Burkholderiales</taxon>
        <taxon>Oxalobacteraceae</taxon>
        <taxon>Janthinobacterium</taxon>
    </lineage>
</organism>
<dbReference type="EMBL" id="JAQQXR010000006">
    <property type="protein sequence ID" value="MDC8759149.1"/>
    <property type="molecule type" value="Genomic_DNA"/>
</dbReference>
<gene>
    <name evidence="4" type="ORF">OIK44_16330</name>
</gene>
<evidence type="ECO:0000256" key="2">
    <source>
        <dbReference type="ARBA" id="ARBA00023315"/>
    </source>
</evidence>
<feature type="domain" description="N-acetyltransferase" evidence="3">
    <location>
        <begin position="10"/>
        <end position="164"/>
    </location>
</feature>
<proteinExistence type="predicted"/>
<evidence type="ECO:0000259" key="3">
    <source>
        <dbReference type="PROSITE" id="PS51186"/>
    </source>
</evidence>
<dbReference type="Gene3D" id="3.40.630.30">
    <property type="match status" value="1"/>
</dbReference>
<dbReference type="PANTHER" id="PTHR43877:SF2">
    <property type="entry name" value="AMINOALKYLPHOSPHONATE N-ACETYLTRANSFERASE-RELATED"/>
    <property type="match status" value="1"/>
</dbReference>
<accession>A0ABT5K2Q5</accession>
<comment type="caution">
    <text evidence="4">The sequence shown here is derived from an EMBL/GenBank/DDBJ whole genome shotgun (WGS) entry which is preliminary data.</text>
</comment>
<dbReference type="PANTHER" id="PTHR43877">
    <property type="entry name" value="AMINOALKYLPHOSPHONATE N-ACETYLTRANSFERASE-RELATED-RELATED"/>
    <property type="match status" value="1"/>
</dbReference>
<dbReference type="PROSITE" id="PS51186">
    <property type="entry name" value="GNAT"/>
    <property type="match status" value="1"/>
</dbReference>
<dbReference type="InterPro" id="IPR050832">
    <property type="entry name" value="Bact_Acetyltransf"/>
</dbReference>
<dbReference type="Pfam" id="PF13673">
    <property type="entry name" value="Acetyltransf_10"/>
    <property type="match status" value="1"/>
</dbReference>
<dbReference type="RefSeq" id="WP_273672160.1">
    <property type="nucleotide sequence ID" value="NZ_JAQQXR010000006.1"/>
</dbReference>
<dbReference type="GO" id="GO:0016746">
    <property type="term" value="F:acyltransferase activity"/>
    <property type="evidence" value="ECO:0007669"/>
    <property type="project" value="UniProtKB-KW"/>
</dbReference>
<dbReference type="SUPFAM" id="SSF55729">
    <property type="entry name" value="Acyl-CoA N-acyltransferases (Nat)"/>
    <property type="match status" value="1"/>
</dbReference>
<reference evidence="4 5" key="1">
    <citation type="submission" date="2022-10" db="EMBL/GenBank/DDBJ databases">
        <title>Janthinobacterium sp. hw3 Genome sequencing.</title>
        <authorList>
            <person name="Park S."/>
        </authorList>
    </citation>
    <scope>NUCLEOTIDE SEQUENCE [LARGE SCALE GENOMIC DNA]</scope>
    <source>
        <strain evidence="5">hw3</strain>
    </source>
</reference>
<sequence length="167" mass="17287">MTGWTEGPTITLKAAAAADIPALWALRTDAVRRSCASYYAPGIIAVWSAAPLPPVYAALVAGGGAVMAESAGELQGYAILDRGNGEVGAVFVAPDSGGRGVGKILLGALERMARADRRARLHLYASLNAVGFYRAAGFVPLREAQYAHPSGIALDCVYMEKALLPGA</sequence>
<dbReference type="InterPro" id="IPR000182">
    <property type="entry name" value="GNAT_dom"/>
</dbReference>
<evidence type="ECO:0000313" key="5">
    <source>
        <dbReference type="Proteomes" id="UP001221208"/>
    </source>
</evidence>
<evidence type="ECO:0000256" key="1">
    <source>
        <dbReference type="ARBA" id="ARBA00022679"/>
    </source>
</evidence>
<evidence type="ECO:0000313" key="4">
    <source>
        <dbReference type="EMBL" id="MDC8759149.1"/>
    </source>
</evidence>
<dbReference type="Proteomes" id="UP001221208">
    <property type="component" value="Unassembled WGS sequence"/>
</dbReference>
<keyword evidence="5" id="KW-1185">Reference proteome</keyword>
<protein>
    <submittedName>
        <fullName evidence="4">GNAT family N-acetyltransferase</fullName>
        <ecNumber evidence="4">2.3.1.-</ecNumber>
    </submittedName>
</protein>